<sequence>MYPSTCKNNNEKFLCKECYKSSISWYLWRVRNNYINFYKLDYPPRWLKTLRKILIITLLKHKKIDKITCKPIIKNIISLPPELQNVIIKYIRVF</sequence>
<reference evidence="1" key="1">
    <citation type="journal article" date="2020" name="Nature">
        <title>Giant virus diversity and host interactions through global metagenomics.</title>
        <authorList>
            <person name="Schulz F."/>
            <person name="Roux S."/>
            <person name="Paez-Espino D."/>
            <person name="Jungbluth S."/>
            <person name="Walsh D.A."/>
            <person name="Denef V.J."/>
            <person name="McMahon K.D."/>
            <person name="Konstantinidis K.T."/>
            <person name="Eloe-Fadrosh E.A."/>
            <person name="Kyrpides N.C."/>
            <person name="Woyke T."/>
        </authorList>
    </citation>
    <scope>NUCLEOTIDE SEQUENCE</scope>
    <source>
        <strain evidence="1">GVMAG-M-3300027833-19</strain>
    </source>
</reference>
<protein>
    <submittedName>
        <fullName evidence="1">Uncharacterized protein</fullName>
    </submittedName>
</protein>
<organism evidence="1">
    <name type="scientific">viral metagenome</name>
    <dbReference type="NCBI Taxonomy" id="1070528"/>
    <lineage>
        <taxon>unclassified sequences</taxon>
        <taxon>metagenomes</taxon>
        <taxon>organismal metagenomes</taxon>
    </lineage>
</organism>
<name>A0A6C0LLA9_9ZZZZ</name>
<dbReference type="EMBL" id="MN740509">
    <property type="protein sequence ID" value="QHU30481.1"/>
    <property type="molecule type" value="Genomic_DNA"/>
</dbReference>
<dbReference type="AlphaFoldDB" id="A0A6C0LLA9"/>
<evidence type="ECO:0000313" key="1">
    <source>
        <dbReference type="EMBL" id="QHU30481.1"/>
    </source>
</evidence>
<proteinExistence type="predicted"/>
<accession>A0A6C0LLA9</accession>